<gene>
    <name evidence="4" type="ORF">MGAL_10B009187</name>
</gene>
<evidence type="ECO:0000259" key="3">
    <source>
        <dbReference type="PROSITE" id="PS50158"/>
    </source>
</evidence>
<keyword evidence="1" id="KW-0862">Zinc</keyword>
<evidence type="ECO:0000256" key="1">
    <source>
        <dbReference type="PROSITE-ProRule" id="PRU00047"/>
    </source>
</evidence>
<keyword evidence="1" id="KW-0863">Zinc-finger</keyword>
<feature type="domain" description="CCHC-type" evidence="3">
    <location>
        <begin position="196"/>
        <end position="210"/>
    </location>
</feature>
<dbReference type="InterPro" id="IPR001878">
    <property type="entry name" value="Znf_CCHC"/>
</dbReference>
<feature type="region of interest" description="Disordered" evidence="2">
    <location>
        <begin position="247"/>
        <end position="266"/>
    </location>
</feature>
<keyword evidence="1" id="KW-0479">Metal-binding</keyword>
<dbReference type="PROSITE" id="PS50158">
    <property type="entry name" value="ZF_CCHC"/>
    <property type="match status" value="1"/>
</dbReference>
<dbReference type="AlphaFoldDB" id="A0A8B6C931"/>
<protein>
    <recommendedName>
        <fullName evidence="3">CCHC-type domain-containing protein</fullName>
    </recommendedName>
</protein>
<evidence type="ECO:0000313" key="5">
    <source>
        <dbReference type="Proteomes" id="UP000596742"/>
    </source>
</evidence>
<dbReference type="Proteomes" id="UP000596742">
    <property type="component" value="Unassembled WGS sequence"/>
</dbReference>
<dbReference type="Pfam" id="PF00098">
    <property type="entry name" value="zf-CCHC"/>
    <property type="match status" value="1"/>
</dbReference>
<evidence type="ECO:0000256" key="2">
    <source>
        <dbReference type="SAM" id="MobiDB-lite"/>
    </source>
</evidence>
<dbReference type="EMBL" id="UYJE01001346">
    <property type="protein sequence ID" value="VDI01336.1"/>
    <property type="molecule type" value="Genomic_DNA"/>
</dbReference>
<evidence type="ECO:0000313" key="4">
    <source>
        <dbReference type="EMBL" id="VDI01336.1"/>
    </source>
</evidence>
<dbReference type="SMART" id="SM00343">
    <property type="entry name" value="ZnF_C2HC"/>
    <property type="match status" value="2"/>
</dbReference>
<sequence>MGDKTYPLDDNYSKEQTVRVNVGSTKVITPELVIDEIEKKCGVGSVLACVPKNDNNYEVVMRERRNVGEISGDGLFIQGKSISVNELVSVFRIVSIFNMSMYVTDEEIIDRFDRMGVEIVTDIRKRKMSSRSNVYDGTRVFKVKLPPTLASIPYSMKFTVSGKETAYYRVIHNDQVKVCSGCYSAEHLYKDCPEFKCFKCGQQGHISKNCLENKCKSCLRPYSDCDCLTRKRYFGEGFGHIPEGKEKNTLGQSFGPQKKISRNYHQ</sequence>
<organism evidence="4 5">
    <name type="scientific">Mytilus galloprovincialis</name>
    <name type="common">Mediterranean mussel</name>
    <dbReference type="NCBI Taxonomy" id="29158"/>
    <lineage>
        <taxon>Eukaryota</taxon>
        <taxon>Metazoa</taxon>
        <taxon>Spiralia</taxon>
        <taxon>Lophotrochozoa</taxon>
        <taxon>Mollusca</taxon>
        <taxon>Bivalvia</taxon>
        <taxon>Autobranchia</taxon>
        <taxon>Pteriomorphia</taxon>
        <taxon>Mytilida</taxon>
        <taxon>Mytiloidea</taxon>
        <taxon>Mytilidae</taxon>
        <taxon>Mytilinae</taxon>
        <taxon>Mytilus</taxon>
    </lineage>
</organism>
<dbReference type="OrthoDB" id="6128564at2759"/>
<reference evidence="4" key="1">
    <citation type="submission" date="2018-11" db="EMBL/GenBank/DDBJ databases">
        <authorList>
            <person name="Alioto T."/>
            <person name="Alioto T."/>
        </authorList>
    </citation>
    <scope>NUCLEOTIDE SEQUENCE</scope>
</reference>
<dbReference type="GO" id="GO:0008270">
    <property type="term" value="F:zinc ion binding"/>
    <property type="evidence" value="ECO:0007669"/>
    <property type="project" value="UniProtKB-KW"/>
</dbReference>
<dbReference type="InterPro" id="IPR036875">
    <property type="entry name" value="Znf_CCHC_sf"/>
</dbReference>
<keyword evidence="5" id="KW-1185">Reference proteome</keyword>
<name>A0A8B6C931_MYTGA</name>
<dbReference type="GO" id="GO:0003676">
    <property type="term" value="F:nucleic acid binding"/>
    <property type="evidence" value="ECO:0007669"/>
    <property type="project" value="InterPro"/>
</dbReference>
<accession>A0A8B6C931</accession>
<dbReference type="Gene3D" id="4.10.60.10">
    <property type="entry name" value="Zinc finger, CCHC-type"/>
    <property type="match status" value="1"/>
</dbReference>
<comment type="caution">
    <text evidence="4">The sequence shown here is derived from an EMBL/GenBank/DDBJ whole genome shotgun (WGS) entry which is preliminary data.</text>
</comment>
<dbReference type="SUPFAM" id="SSF57756">
    <property type="entry name" value="Retrovirus zinc finger-like domains"/>
    <property type="match status" value="1"/>
</dbReference>
<proteinExistence type="predicted"/>